<dbReference type="GO" id="GO:0007165">
    <property type="term" value="P:signal transduction"/>
    <property type="evidence" value="ECO:0007669"/>
    <property type="project" value="UniProtKB-KW"/>
</dbReference>
<dbReference type="Proteomes" id="UP000032749">
    <property type="component" value="Chromosome"/>
</dbReference>
<dbReference type="Pfam" id="PF00672">
    <property type="entry name" value="HAMP"/>
    <property type="match status" value="1"/>
</dbReference>
<dbReference type="InterPro" id="IPR004089">
    <property type="entry name" value="MCPsignal_dom"/>
</dbReference>
<proteinExistence type="inferred from homology"/>
<keyword evidence="2 4" id="KW-0807">Transducer</keyword>
<dbReference type="SMART" id="SM00304">
    <property type="entry name" value="HAMP"/>
    <property type="match status" value="1"/>
</dbReference>
<keyword evidence="11" id="KW-1185">Reference proteome</keyword>
<evidence type="ECO:0000259" key="9">
    <source>
        <dbReference type="PROSITE" id="PS50885"/>
    </source>
</evidence>
<dbReference type="Gene3D" id="3.30.450.20">
    <property type="entry name" value="PAS domain"/>
    <property type="match status" value="1"/>
</dbReference>
<feature type="domain" description="HAMP" evidence="9">
    <location>
        <begin position="367"/>
        <end position="421"/>
    </location>
</feature>
<evidence type="ECO:0000256" key="5">
    <source>
        <dbReference type="SAM" id="MobiDB-lite"/>
    </source>
</evidence>
<dbReference type="PANTHER" id="PTHR32089:SF117">
    <property type="entry name" value="METHYL ACCEPTING SENSORY TRANSDUCER WITH CACHE_1 SMALL MOLECULE BINDING DOMAIN"/>
    <property type="match status" value="1"/>
</dbReference>
<feature type="region of interest" description="Disordered" evidence="5">
    <location>
        <begin position="431"/>
        <end position="452"/>
    </location>
</feature>
<dbReference type="CDD" id="cd12913">
    <property type="entry name" value="PDC1_MCP_like"/>
    <property type="match status" value="1"/>
</dbReference>
<evidence type="ECO:0000256" key="6">
    <source>
        <dbReference type="SAM" id="Phobius"/>
    </source>
</evidence>
<feature type="domain" description="Methyl-accepting transducer" evidence="8">
    <location>
        <begin position="426"/>
        <end position="662"/>
    </location>
</feature>
<dbReference type="GO" id="GO:0006935">
    <property type="term" value="P:chemotaxis"/>
    <property type="evidence" value="ECO:0007669"/>
    <property type="project" value="UniProtKB-ARBA"/>
</dbReference>
<reference evidence="10 11" key="1">
    <citation type="journal article" date="2013" name="Nat. Commun.">
        <title>Genome sequence and functional genomic analysis of the oil-degrading bacterium Oleispira antarctica.</title>
        <authorList>
            <person name="Kube M."/>
            <person name="Chernikova T.N."/>
            <person name="Al-Ramahi Y."/>
            <person name="Beloqui A."/>
            <person name="Lopez-Cortez N."/>
            <person name="Guazzaroni M.E."/>
            <person name="Heipieper H.J."/>
            <person name="Klages S."/>
            <person name="Kotsyurbenko O.R."/>
            <person name="Langer I."/>
            <person name="Nechitaylo T.Y."/>
            <person name="Lunsdorf H."/>
            <person name="Fernandez M."/>
            <person name="Juarez S."/>
            <person name="Ciordia S."/>
            <person name="Singer A."/>
            <person name="Kagan O."/>
            <person name="Egorova O."/>
            <person name="Petit P.A."/>
            <person name="Stogios P."/>
            <person name="Kim Y."/>
            <person name="Tchigvintsev A."/>
            <person name="Flick R."/>
            <person name="Denaro R."/>
            <person name="Genovese M."/>
            <person name="Albar J.P."/>
            <person name="Reva O.N."/>
            <person name="Martinez-Gomariz M."/>
            <person name="Tran H."/>
            <person name="Ferrer M."/>
            <person name="Savchenko A."/>
            <person name="Yakunin A.F."/>
            <person name="Yakimov M.M."/>
            <person name="Golyshina O.V."/>
            <person name="Reinhardt R."/>
            <person name="Golyshin P.N."/>
        </authorList>
    </citation>
    <scope>NUCLEOTIDE SEQUENCE [LARGE SCALE GENOMIC DNA]</scope>
</reference>
<dbReference type="SMART" id="SM00283">
    <property type="entry name" value="MA"/>
    <property type="match status" value="1"/>
</dbReference>
<feature type="signal peptide" evidence="7">
    <location>
        <begin position="1"/>
        <end position="22"/>
    </location>
</feature>
<dbReference type="PROSITE" id="PS50885">
    <property type="entry name" value="HAMP"/>
    <property type="match status" value="1"/>
</dbReference>
<evidence type="ECO:0000256" key="7">
    <source>
        <dbReference type="SAM" id="SignalP"/>
    </source>
</evidence>
<protein>
    <submittedName>
        <fullName evidence="10">Methyl-accepting chemotaxis protein</fullName>
    </submittedName>
</protein>
<gene>
    <name evidence="10" type="ORF">OLEAN_C25470</name>
</gene>
<dbReference type="InterPro" id="IPR003660">
    <property type="entry name" value="HAMP_dom"/>
</dbReference>
<keyword evidence="6" id="KW-1133">Transmembrane helix</keyword>
<feature type="compositionally biased region" description="Polar residues" evidence="5">
    <location>
        <begin position="433"/>
        <end position="452"/>
    </location>
</feature>
<comment type="similarity">
    <text evidence="3">Belongs to the methyl-accepting chemotaxis (MCP) protein family.</text>
</comment>
<dbReference type="CDD" id="cd11386">
    <property type="entry name" value="MCP_signal"/>
    <property type="match status" value="1"/>
</dbReference>
<dbReference type="KEGG" id="oai:OLEAN_C25470"/>
<keyword evidence="6" id="KW-0812">Transmembrane</keyword>
<evidence type="ECO:0000256" key="4">
    <source>
        <dbReference type="PROSITE-ProRule" id="PRU00284"/>
    </source>
</evidence>
<dbReference type="AlphaFoldDB" id="R4YT54"/>
<evidence type="ECO:0000256" key="2">
    <source>
        <dbReference type="ARBA" id="ARBA00023224"/>
    </source>
</evidence>
<evidence type="ECO:0000256" key="3">
    <source>
        <dbReference type="ARBA" id="ARBA00029447"/>
    </source>
</evidence>
<dbReference type="STRING" id="698738.OLEAN_C25470"/>
<keyword evidence="6" id="KW-0472">Membrane</keyword>
<dbReference type="Gene3D" id="1.10.287.950">
    <property type="entry name" value="Methyl-accepting chemotaxis protein"/>
    <property type="match status" value="1"/>
</dbReference>
<organism evidence="10 11">
    <name type="scientific">Oleispira antarctica RB-8</name>
    <dbReference type="NCBI Taxonomy" id="698738"/>
    <lineage>
        <taxon>Bacteria</taxon>
        <taxon>Pseudomonadati</taxon>
        <taxon>Pseudomonadota</taxon>
        <taxon>Gammaproteobacteria</taxon>
        <taxon>Oceanospirillales</taxon>
        <taxon>Oceanospirillaceae</taxon>
        <taxon>Oleispira</taxon>
    </lineage>
</organism>
<dbReference type="PANTHER" id="PTHR32089">
    <property type="entry name" value="METHYL-ACCEPTING CHEMOTAXIS PROTEIN MCPB"/>
    <property type="match status" value="1"/>
</dbReference>
<evidence type="ECO:0000313" key="11">
    <source>
        <dbReference type="Proteomes" id="UP000032749"/>
    </source>
</evidence>
<dbReference type="PATRIC" id="fig|698738.3.peg.2642"/>
<feature type="transmembrane region" description="Helical" evidence="6">
    <location>
        <begin position="348"/>
        <end position="370"/>
    </location>
</feature>
<evidence type="ECO:0000256" key="1">
    <source>
        <dbReference type="ARBA" id="ARBA00004370"/>
    </source>
</evidence>
<dbReference type="Pfam" id="PF00015">
    <property type="entry name" value="MCPsignal"/>
    <property type="match status" value="1"/>
</dbReference>
<dbReference type="FunFam" id="1.10.287.950:FF:000001">
    <property type="entry name" value="Methyl-accepting chemotaxis sensory transducer"/>
    <property type="match status" value="1"/>
</dbReference>
<keyword evidence="7" id="KW-0732">Signal</keyword>
<accession>R4YT54</accession>
<comment type="subcellular location">
    <subcellularLocation>
        <location evidence="1">Membrane</location>
    </subcellularLocation>
</comment>
<dbReference type="SUPFAM" id="SSF58104">
    <property type="entry name" value="Methyl-accepting chemotaxis protein (MCP) signaling domain"/>
    <property type="match status" value="1"/>
</dbReference>
<dbReference type="Pfam" id="PF22673">
    <property type="entry name" value="MCP-like_PDC_1"/>
    <property type="match status" value="1"/>
</dbReference>
<dbReference type="HOGENOM" id="CLU_000445_107_19_6"/>
<dbReference type="GO" id="GO:0016020">
    <property type="term" value="C:membrane"/>
    <property type="evidence" value="ECO:0007669"/>
    <property type="project" value="UniProtKB-SubCell"/>
</dbReference>
<dbReference type="EMBL" id="FO203512">
    <property type="protein sequence ID" value="CCK76723.1"/>
    <property type="molecule type" value="Genomic_DNA"/>
</dbReference>
<evidence type="ECO:0000259" key="8">
    <source>
        <dbReference type="PROSITE" id="PS50111"/>
    </source>
</evidence>
<dbReference type="PROSITE" id="PS50111">
    <property type="entry name" value="CHEMOTAXIS_TRANSDUC_2"/>
    <property type="match status" value="1"/>
</dbReference>
<feature type="chain" id="PRO_5004374355" evidence="7">
    <location>
        <begin position="23"/>
        <end position="698"/>
    </location>
</feature>
<sequence>MAASLIMLLTMALVLSINVNRALNNSGNTLSERTQSDLKAAVYEQLNAEATGYGDKIASYINSAYQVPMAMKSIIESSINSSQVSLSRSQVNLLIQAQLAANPNISSMYSQFEADGFDGNDLAYQDSNEMYNAIATGSLEVYWVRDPKQQLVQFRIENSQEKYAESLNEFGIREAEWYLCARDTKKPCAMEPYMYEIEEGYQELMTSLTAPILINNQFRGVVGVDVNLPKFQGLTDKLSKSLFDGAAKVTLLSEKGLIVGSSHYYEKTARPFKEAKPQLAKTYLQLSDDKNLLETDDYFVISKNINITASGNQWRFLIELPKDVALARAHALVQELEDNFTSINTQQVILALVVTFFAALIMMWIIKSIVQPLYELRHRIDNLASAEGDLTQQLTLDTHAELIALSGGFNLFLQKLRDMINELKNVSHEVRDSSATSEQISRDTNQQTSQQQLEISSVVTATNEMSATSHEVARLAQSTADGAKRSQEIIHNSQSSLSIAVKGVKDLSVDMSKASESITQVAARSEDITRIIDVIKAIAEQTNLLALNAAIEAARAGEQGRGFAVVADEVRSLASKTQNSTDEINSMIQSLQQEVSKAVTIIDNSSTKAEESVEQTNIAFESLAEVVTTTDSINDNADQVAAAAEEQSQVAEEINKNLTIIGDAAETLAQLSQKSEYSNQHLIKQVDSLDQQLGRLHT</sequence>
<name>R4YT54_OLEAN</name>
<evidence type="ECO:0000313" key="10">
    <source>
        <dbReference type="EMBL" id="CCK76723.1"/>
    </source>
</evidence>